<keyword evidence="6" id="KW-0325">Glycoprotein</keyword>
<dbReference type="SUPFAM" id="SSF53474">
    <property type="entry name" value="alpha/beta-Hydrolases"/>
    <property type="match status" value="2"/>
</dbReference>
<dbReference type="InterPro" id="IPR010126">
    <property type="entry name" value="Esterase_phb"/>
</dbReference>
<organism evidence="10 11">
    <name type="scientific">Lasiosphaeria miniovina</name>
    <dbReference type="NCBI Taxonomy" id="1954250"/>
    <lineage>
        <taxon>Eukaryota</taxon>
        <taxon>Fungi</taxon>
        <taxon>Dikarya</taxon>
        <taxon>Ascomycota</taxon>
        <taxon>Pezizomycotina</taxon>
        <taxon>Sordariomycetes</taxon>
        <taxon>Sordariomycetidae</taxon>
        <taxon>Sordariales</taxon>
        <taxon>Lasiosphaeriaceae</taxon>
        <taxon>Lasiosphaeria</taxon>
    </lineage>
</organism>
<sequence length="293" mass="31151">MLFRSFVALVATAATGICASLQQVKDFGANPTKIYMYIYVPDKLAAKPAVIVALHPCGGSAPSWYSGTKLPSYANTNGFILIYPGTPNYSNCWDVNGAATLTHGQGGDALGIINMINYTISKYSADRDHVYVMGSSSGAMMTNVMAGSYPDVFEAGAAFSGTAHACFAGSQGQPTPFGANQTCAQGLQHTPQEWANFVHNSYPGYTGRRPRMQIFHGLADTLVRPQCAVEALKQWSAVLDVPFGKNVSGVPSAAYTQMIYGDGTKLQGFFGVGVGHTAPVNEQLMLKFFGILS</sequence>
<protein>
    <recommendedName>
        <fullName evidence="9">Carboxylic ester hydrolase</fullName>
        <ecNumber evidence="9">3.1.1.-</ecNumber>
    </recommendedName>
</protein>
<evidence type="ECO:0000256" key="6">
    <source>
        <dbReference type="ARBA" id="ARBA00023180"/>
    </source>
</evidence>
<comment type="caution">
    <text evidence="10">The sequence shown here is derived from an EMBL/GenBank/DDBJ whole genome shotgun (WGS) entry which is preliminary data.</text>
</comment>
<evidence type="ECO:0000256" key="9">
    <source>
        <dbReference type="RuleBase" id="RU367147"/>
    </source>
</evidence>
<dbReference type="AlphaFoldDB" id="A0AA39ZZ55"/>
<dbReference type="Pfam" id="PF10503">
    <property type="entry name" value="Esterase_PHB"/>
    <property type="match status" value="1"/>
</dbReference>
<feature type="chain" id="PRO_5041485963" description="Carboxylic ester hydrolase" evidence="9">
    <location>
        <begin position="20"/>
        <end position="293"/>
    </location>
</feature>
<evidence type="ECO:0000256" key="4">
    <source>
        <dbReference type="ARBA" id="ARBA00022729"/>
    </source>
</evidence>
<dbReference type="NCBIfam" id="TIGR01840">
    <property type="entry name" value="esterase_phb"/>
    <property type="match status" value="1"/>
</dbReference>
<dbReference type="RefSeq" id="XP_060291422.1">
    <property type="nucleotide sequence ID" value="XM_060446015.1"/>
</dbReference>
<dbReference type="Proteomes" id="UP001172101">
    <property type="component" value="Unassembled WGS sequence"/>
</dbReference>
<keyword evidence="4 9" id="KW-0732">Signal</keyword>
<comment type="similarity">
    <text evidence="9">Belongs to the carbohydrate esterase 1 (CE1) family.</text>
</comment>
<feature type="signal peptide" evidence="9">
    <location>
        <begin position="1"/>
        <end position="19"/>
    </location>
</feature>
<evidence type="ECO:0000256" key="8">
    <source>
        <dbReference type="ARBA" id="ARBA00023326"/>
    </source>
</evidence>
<accession>A0AA39ZZ55</accession>
<comment type="function">
    <text evidence="9">Esterase involved in the hydrolysis of xylan, a major structural heterogeneous polysaccharide found in plant biomass representing the second most abundant polysaccharide in the biosphere, after cellulose.</text>
</comment>
<name>A0AA39ZZ55_9PEZI</name>
<reference evidence="10" key="1">
    <citation type="submission" date="2023-06" db="EMBL/GenBank/DDBJ databases">
        <title>Genome-scale phylogeny and comparative genomics of the fungal order Sordariales.</title>
        <authorList>
            <consortium name="Lawrence Berkeley National Laboratory"/>
            <person name="Hensen N."/>
            <person name="Bonometti L."/>
            <person name="Westerberg I."/>
            <person name="Brannstrom I.O."/>
            <person name="Guillou S."/>
            <person name="Cros-Aarteil S."/>
            <person name="Calhoun S."/>
            <person name="Haridas S."/>
            <person name="Kuo A."/>
            <person name="Mondo S."/>
            <person name="Pangilinan J."/>
            <person name="Riley R."/>
            <person name="LaButti K."/>
            <person name="Andreopoulos B."/>
            <person name="Lipzen A."/>
            <person name="Chen C."/>
            <person name="Yanf M."/>
            <person name="Daum C."/>
            <person name="Ng V."/>
            <person name="Clum A."/>
            <person name="Steindorff A."/>
            <person name="Ohm R."/>
            <person name="Martin F."/>
            <person name="Silar P."/>
            <person name="Natvig D."/>
            <person name="Lalanne C."/>
            <person name="Gautier V."/>
            <person name="Ament-velasquez S.L."/>
            <person name="Kruys A."/>
            <person name="Hutchinson M.I."/>
            <person name="Powell A.J."/>
            <person name="Barry K."/>
            <person name="Miller A.N."/>
            <person name="Grigoriev I.V."/>
            <person name="Debuchy R."/>
            <person name="Gladieux P."/>
            <person name="Thoren M.H."/>
            <person name="Johannesson H."/>
        </authorList>
    </citation>
    <scope>NUCLEOTIDE SEQUENCE</scope>
    <source>
        <strain evidence="10">SMH2392-1A</strain>
    </source>
</reference>
<evidence type="ECO:0000256" key="3">
    <source>
        <dbReference type="ARBA" id="ARBA00022525"/>
    </source>
</evidence>
<dbReference type="GO" id="GO:0052689">
    <property type="term" value="F:carboxylic ester hydrolase activity"/>
    <property type="evidence" value="ECO:0007669"/>
    <property type="project" value="UniProtKB-KW"/>
</dbReference>
<evidence type="ECO:0000256" key="5">
    <source>
        <dbReference type="ARBA" id="ARBA00022801"/>
    </source>
</evidence>
<dbReference type="InterPro" id="IPR050955">
    <property type="entry name" value="Plant_Biomass_Hydrol_Est"/>
</dbReference>
<keyword evidence="5 9" id="KW-0378">Hydrolase</keyword>
<evidence type="ECO:0000256" key="2">
    <source>
        <dbReference type="ARBA" id="ARBA00022487"/>
    </source>
</evidence>
<proteinExistence type="inferred from homology"/>
<dbReference type="Gene3D" id="3.40.50.1820">
    <property type="entry name" value="alpha/beta hydrolase"/>
    <property type="match status" value="1"/>
</dbReference>
<gene>
    <name evidence="10" type="ORF">B0T26DRAFT_755842</name>
</gene>
<dbReference type="PANTHER" id="PTHR43037">
    <property type="entry name" value="UNNAMED PRODUCT-RELATED"/>
    <property type="match status" value="1"/>
</dbReference>
<dbReference type="EC" id="3.1.1.-" evidence="9"/>
<dbReference type="GO" id="GO:0005576">
    <property type="term" value="C:extracellular region"/>
    <property type="evidence" value="ECO:0007669"/>
    <property type="project" value="UniProtKB-SubCell"/>
</dbReference>
<keyword evidence="8 9" id="KW-0624">Polysaccharide degradation</keyword>
<evidence type="ECO:0000313" key="11">
    <source>
        <dbReference type="Proteomes" id="UP001172101"/>
    </source>
</evidence>
<evidence type="ECO:0000256" key="7">
    <source>
        <dbReference type="ARBA" id="ARBA00023277"/>
    </source>
</evidence>
<comment type="subcellular location">
    <subcellularLocation>
        <location evidence="1 9">Secreted</location>
    </subcellularLocation>
</comment>
<keyword evidence="2 9" id="KW-0719">Serine esterase</keyword>
<dbReference type="EMBL" id="JAUIRO010000007">
    <property type="protein sequence ID" value="KAK0706328.1"/>
    <property type="molecule type" value="Genomic_DNA"/>
</dbReference>
<keyword evidence="3 9" id="KW-0964">Secreted</keyword>
<keyword evidence="11" id="KW-1185">Reference proteome</keyword>
<evidence type="ECO:0000256" key="1">
    <source>
        <dbReference type="ARBA" id="ARBA00004613"/>
    </source>
</evidence>
<dbReference type="PANTHER" id="PTHR43037:SF3">
    <property type="entry name" value="FERULOYL ESTERASE B"/>
    <property type="match status" value="1"/>
</dbReference>
<dbReference type="GeneID" id="85329285"/>
<dbReference type="InterPro" id="IPR029058">
    <property type="entry name" value="AB_hydrolase_fold"/>
</dbReference>
<evidence type="ECO:0000313" key="10">
    <source>
        <dbReference type="EMBL" id="KAK0706328.1"/>
    </source>
</evidence>
<dbReference type="FunFam" id="3.40.50.1820:FF:000203">
    <property type="entry name" value="Feruloyl esterase B"/>
    <property type="match status" value="1"/>
</dbReference>
<dbReference type="GO" id="GO:0045493">
    <property type="term" value="P:xylan catabolic process"/>
    <property type="evidence" value="ECO:0007669"/>
    <property type="project" value="UniProtKB-UniRule"/>
</dbReference>
<keyword evidence="7 9" id="KW-0119">Carbohydrate metabolism</keyword>